<dbReference type="Pfam" id="PF00535">
    <property type="entry name" value="Glycos_transf_2"/>
    <property type="match status" value="1"/>
</dbReference>
<dbReference type="Proteomes" id="UP001597469">
    <property type="component" value="Unassembled WGS sequence"/>
</dbReference>
<evidence type="ECO:0000256" key="3">
    <source>
        <dbReference type="ARBA" id="ARBA00022679"/>
    </source>
</evidence>
<sequence>MVYIVIPVFNRYHYTRECLLSLFSQSYNHFKIVVVDHGSTDRTKELIKKEFPNVVLLEGDDKMWWAAATNVGVDYALENKADFILTLNNDLIVKEDYLSSLISSAGIHSKSVLGSVSVDINNSDRVAFAGIKWNQWLAKYSSAIPLPSSYNKVKENYKLIDTDLLPGRGSLFPSSVFKELGLFNEKRFPHYMADEELSLRARRAGYQLYINAKSVVYSYIDDTALNTVHKNKKSFRYLLDNFVLLKSPNNLRIRWHWAQNTKWPYLYFVLDTSRVIASYIINCFK</sequence>
<dbReference type="GO" id="GO:0016757">
    <property type="term" value="F:glycosyltransferase activity"/>
    <property type="evidence" value="ECO:0007669"/>
    <property type="project" value="UniProtKB-KW"/>
</dbReference>
<keyword evidence="2 5" id="KW-0328">Glycosyltransferase</keyword>
<comment type="similarity">
    <text evidence="1">Belongs to the glycosyltransferase 2 family.</text>
</comment>
<evidence type="ECO:0000256" key="1">
    <source>
        <dbReference type="ARBA" id="ARBA00006739"/>
    </source>
</evidence>
<evidence type="ECO:0000313" key="5">
    <source>
        <dbReference type="EMBL" id="MFD2570788.1"/>
    </source>
</evidence>
<dbReference type="EMBL" id="JBHULN010000004">
    <property type="protein sequence ID" value="MFD2570788.1"/>
    <property type="molecule type" value="Genomic_DNA"/>
</dbReference>
<keyword evidence="6" id="KW-1185">Reference proteome</keyword>
<evidence type="ECO:0000259" key="4">
    <source>
        <dbReference type="Pfam" id="PF00535"/>
    </source>
</evidence>
<feature type="domain" description="Glycosyltransferase 2-like" evidence="4">
    <location>
        <begin position="4"/>
        <end position="177"/>
    </location>
</feature>
<keyword evidence="3 5" id="KW-0808">Transferase</keyword>
<accession>A0ABW5M150</accession>
<dbReference type="InterPro" id="IPR001173">
    <property type="entry name" value="Glyco_trans_2-like"/>
</dbReference>
<proteinExistence type="inferred from homology"/>
<name>A0ABW5M150_9BACT</name>
<evidence type="ECO:0000256" key="2">
    <source>
        <dbReference type="ARBA" id="ARBA00022676"/>
    </source>
</evidence>
<evidence type="ECO:0000313" key="6">
    <source>
        <dbReference type="Proteomes" id="UP001597469"/>
    </source>
</evidence>
<protein>
    <submittedName>
        <fullName evidence="5">Glycosyltransferase family 2 protein</fullName>
        <ecNumber evidence="5">2.4.-.-</ecNumber>
    </submittedName>
</protein>
<dbReference type="SUPFAM" id="SSF53448">
    <property type="entry name" value="Nucleotide-diphospho-sugar transferases"/>
    <property type="match status" value="1"/>
</dbReference>
<dbReference type="PANTHER" id="PTHR43179:SF12">
    <property type="entry name" value="GALACTOFURANOSYLTRANSFERASE GLFT2"/>
    <property type="match status" value="1"/>
</dbReference>
<dbReference type="EC" id="2.4.-.-" evidence="5"/>
<gene>
    <name evidence="5" type="ORF">ACFSUS_09105</name>
</gene>
<dbReference type="InterPro" id="IPR029044">
    <property type="entry name" value="Nucleotide-diphossugar_trans"/>
</dbReference>
<dbReference type="PANTHER" id="PTHR43179">
    <property type="entry name" value="RHAMNOSYLTRANSFERASE WBBL"/>
    <property type="match status" value="1"/>
</dbReference>
<dbReference type="Gene3D" id="3.90.550.10">
    <property type="entry name" value="Spore Coat Polysaccharide Biosynthesis Protein SpsA, Chain A"/>
    <property type="match status" value="1"/>
</dbReference>
<comment type="caution">
    <text evidence="5">The sequence shown here is derived from an EMBL/GenBank/DDBJ whole genome shotgun (WGS) entry which is preliminary data.</text>
</comment>
<organism evidence="5 6">
    <name type="scientific">Spirosoma soli</name>
    <dbReference type="NCBI Taxonomy" id="1770529"/>
    <lineage>
        <taxon>Bacteria</taxon>
        <taxon>Pseudomonadati</taxon>
        <taxon>Bacteroidota</taxon>
        <taxon>Cytophagia</taxon>
        <taxon>Cytophagales</taxon>
        <taxon>Cytophagaceae</taxon>
        <taxon>Spirosoma</taxon>
    </lineage>
</organism>
<dbReference type="RefSeq" id="WP_381521757.1">
    <property type="nucleotide sequence ID" value="NZ_JBHULN010000004.1"/>
</dbReference>
<reference evidence="6" key="1">
    <citation type="journal article" date="2019" name="Int. J. Syst. Evol. Microbiol.">
        <title>The Global Catalogue of Microorganisms (GCM) 10K type strain sequencing project: providing services to taxonomists for standard genome sequencing and annotation.</title>
        <authorList>
            <consortium name="The Broad Institute Genomics Platform"/>
            <consortium name="The Broad Institute Genome Sequencing Center for Infectious Disease"/>
            <person name="Wu L."/>
            <person name="Ma J."/>
        </authorList>
    </citation>
    <scope>NUCLEOTIDE SEQUENCE [LARGE SCALE GENOMIC DNA]</scope>
    <source>
        <strain evidence="6">KCTC 42805</strain>
    </source>
</reference>